<accession>A0ABT9A866</accession>
<reference evidence="2" key="1">
    <citation type="submission" date="2023-07" db="EMBL/GenBank/DDBJ databases">
        <authorList>
            <person name="Kim M.K."/>
        </authorList>
    </citation>
    <scope>NUCLEOTIDE SEQUENCE</scope>
    <source>
        <strain evidence="2">M29</strain>
    </source>
</reference>
<comment type="caution">
    <text evidence="2">The sequence shown here is derived from an EMBL/GenBank/DDBJ whole genome shotgun (WGS) entry which is preliminary data.</text>
</comment>
<keyword evidence="1" id="KW-0812">Transmembrane</keyword>
<proteinExistence type="predicted"/>
<feature type="transmembrane region" description="Helical" evidence="1">
    <location>
        <begin position="69"/>
        <end position="90"/>
    </location>
</feature>
<dbReference type="EMBL" id="JAUQSX010000003">
    <property type="protein sequence ID" value="MDO7846031.1"/>
    <property type="molecule type" value="Genomic_DNA"/>
</dbReference>
<protein>
    <submittedName>
        <fullName evidence="2">Uncharacterized protein</fullName>
    </submittedName>
</protein>
<sequence>MKASFPRILGINSAIILSLAAAFRMQDDDSPMEGKGTGFIISLATAIFIQFFVNALLGYAARSIETRQSFFLAAMLTLLIGFGACIGGTYTY</sequence>
<gene>
    <name evidence="2" type="ORF">Q5H92_06670</name>
</gene>
<keyword evidence="3" id="KW-1185">Reference proteome</keyword>
<dbReference type="Proteomes" id="UP001167796">
    <property type="component" value="Unassembled WGS sequence"/>
</dbReference>
<dbReference type="RefSeq" id="WP_305010720.1">
    <property type="nucleotide sequence ID" value="NZ_JAUQSX010000003.1"/>
</dbReference>
<feature type="transmembrane region" description="Helical" evidence="1">
    <location>
        <begin position="38"/>
        <end position="57"/>
    </location>
</feature>
<evidence type="ECO:0000256" key="1">
    <source>
        <dbReference type="SAM" id="Phobius"/>
    </source>
</evidence>
<evidence type="ECO:0000313" key="3">
    <source>
        <dbReference type="Proteomes" id="UP001167796"/>
    </source>
</evidence>
<organism evidence="2 3">
    <name type="scientific">Hymenobacter mellowenesis</name>
    <dbReference type="NCBI Taxonomy" id="3063995"/>
    <lineage>
        <taxon>Bacteria</taxon>
        <taxon>Pseudomonadati</taxon>
        <taxon>Bacteroidota</taxon>
        <taxon>Cytophagia</taxon>
        <taxon>Cytophagales</taxon>
        <taxon>Hymenobacteraceae</taxon>
        <taxon>Hymenobacter</taxon>
    </lineage>
</organism>
<keyword evidence="1" id="KW-1133">Transmembrane helix</keyword>
<keyword evidence="1" id="KW-0472">Membrane</keyword>
<name>A0ABT9A866_9BACT</name>
<evidence type="ECO:0000313" key="2">
    <source>
        <dbReference type="EMBL" id="MDO7846031.1"/>
    </source>
</evidence>